<evidence type="ECO:0000256" key="2">
    <source>
        <dbReference type="SAM" id="Phobius"/>
    </source>
</evidence>
<evidence type="ECO:0000256" key="1">
    <source>
        <dbReference type="SAM" id="MobiDB-lite"/>
    </source>
</evidence>
<dbReference type="OrthoDB" id="4827453at2"/>
<feature type="region of interest" description="Disordered" evidence="1">
    <location>
        <begin position="318"/>
        <end position="343"/>
    </location>
</feature>
<dbReference type="STRING" id="2041.AERYTH_06840"/>
<evidence type="ECO:0000313" key="4">
    <source>
        <dbReference type="Proteomes" id="UP000067689"/>
    </source>
</evidence>
<dbReference type="PATRIC" id="fig|2041.4.peg.1434"/>
<keyword evidence="2" id="KW-1133">Transmembrane helix</keyword>
<dbReference type="Proteomes" id="UP000067689">
    <property type="component" value="Chromosome"/>
</dbReference>
<protein>
    <submittedName>
        <fullName evidence="3">Uncharacterized protein</fullName>
    </submittedName>
</protein>
<keyword evidence="2" id="KW-0812">Transmembrane</keyword>
<reference evidence="3 4" key="1">
    <citation type="journal article" date="1991" name="Int. J. Syst. Bacteriol.">
        <title>Description of the erythromycin-producing bacterium Arthrobacter sp. strain NRRL B-3381 as Aeromicrobium erythreum gen. nov., sp. nov.</title>
        <authorList>
            <person name="Miller E.S."/>
            <person name="Woese C.R."/>
            <person name="Brenner S."/>
        </authorList>
    </citation>
    <scope>NUCLEOTIDE SEQUENCE [LARGE SCALE GENOMIC DNA]</scope>
    <source>
        <strain evidence="3 4">AR18</strain>
    </source>
</reference>
<proteinExistence type="predicted"/>
<dbReference type="AlphaFoldDB" id="A0A0U3T0Y1"/>
<sequence length="343" mass="36206">MARRLAWPLVVVGLLLALAGAAVMAVLGPDSRFTTGPHTVRTDGVAVVTAPDVITYRGLQVDVLVEVPVNKPVFVGLGNTVDVQDYLAGTRRLEVTSFRAPWTVRTAERRGRAALPGAPTALDWWIADSAGLGGASISTTLPDTPVSLAILAVGASDLSGLRVTFAYGVRGGFGLGLGALLGGLGLIWSGLLLRRGPSASSGGLRRPWRERGDGPLEVGEEVEVVEEEVYVFVDERGVEHEITAEEAARLQERLAADALEPTGPDPTSPDSINPDSISPDSTHPDPAGPDLDSAGNAAVEVPPPAVVYVFVDEDGVEHEVSEEELADYELVDDELADDERRDR</sequence>
<keyword evidence="2" id="KW-0472">Membrane</keyword>
<feature type="compositionally biased region" description="Low complexity" evidence="1">
    <location>
        <begin position="268"/>
        <end position="281"/>
    </location>
</feature>
<gene>
    <name evidence="3" type="ORF">AERYTH_06840</name>
</gene>
<organism evidence="3 4">
    <name type="scientific">Aeromicrobium erythreum</name>
    <dbReference type="NCBI Taxonomy" id="2041"/>
    <lineage>
        <taxon>Bacteria</taxon>
        <taxon>Bacillati</taxon>
        <taxon>Actinomycetota</taxon>
        <taxon>Actinomycetes</taxon>
        <taxon>Propionibacteriales</taxon>
        <taxon>Nocardioidaceae</taxon>
        <taxon>Aeromicrobium</taxon>
    </lineage>
</organism>
<name>A0A0U3T0Y1_9ACTN</name>
<evidence type="ECO:0000313" key="3">
    <source>
        <dbReference type="EMBL" id="ALX04426.1"/>
    </source>
</evidence>
<dbReference type="KEGG" id="aer:AERYTH_06840"/>
<keyword evidence="4" id="KW-1185">Reference proteome</keyword>
<dbReference type="RefSeq" id="WP_067856355.1">
    <property type="nucleotide sequence ID" value="NZ_CP011502.1"/>
</dbReference>
<feature type="transmembrane region" description="Helical" evidence="2">
    <location>
        <begin position="172"/>
        <end position="193"/>
    </location>
</feature>
<dbReference type="EMBL" id="CP011502">
    <property type="protein sequence ID" value="ALX04426.1"/>
    <property type="molecule type" value="Genomic_DNA"/>
</dbReference>
<accession>A0A0U3T0Y1</accession>
<feature type="region of interest" description="Disordered" evidence="1">
    <location>
        <begin position="259"/>
        <end position="299"/>
    </location>
</feature>
<feature type="compositionally biased region" description="Acidic residues" evidence="1">
    <location>
        <begin position="318"/>
        <end position="337"/>
    </location>
</feature>